<dbReference type="PRINTS" id="PR01415">
    <property type="entry name" value="ANKYRIN"/>
</dbReference>
<dbReference type="PROSITE" id="PS50297">
    <property type="entry name" value="ANK_REP_REGION"/>
    <property type="match status" value="1"/>
</dbReference>
<dbReference type="Gene3D" id="1.25.40.20">
    <property type="entry name" value="Ankyrin repeat-containing domain"/>
    <property type="match status" value="1"/>
</dbReference>
<name>A0A9W8KZX5_9FUNG</name>
<comment type="caution">
    <text evidence="5">The sequence shown here is derived from an EMBL/GenBank/DDBJ whole genome shotgun (WGS) entry which is preliminary data.</text>
</comment>
<dbReference type="SMART" id="SM00248">
    <property type="entry name" value="ANK"/>
    <property type="match status" value="4"/>
</dbReference>
<evidence type="ECO:0000256" key="3">
    <source>
        <dbReference type="PROSITE-ProRule" id="PRU00023"/>
    </source>
</evidence>
<gene>
    <name evidence="5" type="ORF">GGI25_001819</name>
</gene>
<dbReference type="AlphaFoldDB" id="A0A9W8KZX5"/>
<evidence type="ECO:0000256" key="2">
    <source>
        <dbReference type="ARBA" id="ARBA00023043"/>
    </source>
</evidence>
<dbReference type="PROSITE" id="PS50088">
    <property type="entry name" value="ANK_REPEAT"/>
    <property type="match status" value="1"/>
</dbReference>
<evidence type="ECO:0008006" key="7">
    <source>
        <dbReference type="Google" id="ProtNLM"/>
    </source>
</evidence>
<evidence type="ECO:0000313" key="6">
    <source>
        <dbReference type="Proteomes" id="UP001151518"/>
    </source>
</evidence>
<feature type="repeat" description="ANK" evidence="3">
    <location>
        <begin position="37"/>
        <end position="69"/>
    </location>
</feature>
<dbReference type="InterPro" id="IPR036770">
    <property type="entry name" value="Ankyrin_rpt-contain_sf"/>
</dbReference>
<dbReference type="PANTHER" id="PTHR24171">
    <property type="entry name" value="ANKYRIN REPEAT DOMAIN-CONTAINING PROTEIN 39-RELATED"/>
    <property type="match status" value="1"/>
</dbReference>
<keyword evidence="2 3" id="KW-0040">ANK repeat</keyword>
<evidence type="ECO:0000256" key="4">
    <source>
        <dbReference type="SAM" id="MobiDB-lite"/>
    </source>
</evidence>
<sequence>MPKEKANIWVASSDGDLDRVKEIVEADKTKVNAKDENGYTALHAASSWKRLDVLNYLIENNGDVNITDCDGDTPLHICEDVECAQLLLDHGADPNAKNHEGLTPVHTTLENEATDVTELLCSKLGIPVPTLEDVFDAEQDEARDNDLASLDISKSKLENLSNWIMQQVDDKDNADEGALREMVTKYIMQNLRVASSNNEDDTVAATVATSTDRKSQDNDSTTASVAATTESKSK</sequence>
<protein>
    <recommendedName>
        <fullName evidence="7">Ankyrin</fullName>
    </recommendedName>
</protein>
<evidence type="ECO:0000256" key="1">
    <source>
        <dbReference type="ARBA" id="ARBA00022737"/>
    </source>
</evidence>
<dbReference type="PANTHER" id="PTHR24171:SF9">
    <property type="entry name" value="ANKYRIN REPEAT DOMAIN-CONTAINING PROTEIN 39"/>
    <property type="match status" value="1"/>
</dbReference>
<dbReference type="EMBL" id="JANBTW010000015">
    <property type="protein sequence ID" value="KAJ2679047.1"/>
    <property type="molecule type" value="Genomic_DNA"/>
</dbReference>
<accession>A0A9W8KZX5</accession>
<dbReference type="SUPFAM" id="SSF48403">
    <property type="entry name" value="Ankyrin repeat"/>
    <property type="match status" value="1"/>
</dbReference>
<reference evidence="5" key="1">
    <citation type="submission" date="2022-07" db="EMBL/GenBank/DDBJ databases">
        <title>Phylogenomic reconstructions and comparative analyses of Kickxellomycotina fungi.</title>
        <authorList>
            <person name="Reynolds N.K."/>
            <person name="Stajich J.E."/>
            <person name="Barry K."/>
            <person name="Grigoriev I.V."/>
            <person name="Crous P."/>
            <person name="Smith M.E."/>
        </authorList>
    </citation>
    <scope>NUCLEOTIDE SEQUENCE</scope>
    <source>
        <strain evidence="5">NRRL 3115</strain>
    </source>
</reference>
<organism evidence="5 6">
    <name type="scientific">Coemansia spiralis</name>
    <dbReference type="NCBI Taxonomy" id="417178"/>
    <lineage>
        <taxon>Eukaryota</taxon>
        <taxon>Fungi</taxon>
        <taxon>Fungi incertae sedis</taxon>
        <taxon>Zoopagomycota</taxon>
        <taxon>Kickxellomycotina</taxon>
        <taxon>Kickxellomycetes</taxon>
        <taxon>Kickxellales</taxon>
        <taxon>Kickxellaceae</taxon>
        <taxon>Coemansia</taxon>
    </lineage>
</organism>
<keyword evidence="1" id="KW-0677">Repeat</keyword>
<feature type="compositionally biased region" description="Low complexity" evidence="4">
    <location>
        <begin position="220"/>
        <end position="234"/>
    </location>
</feature>
<dbReference type="InterPro" id="IPR002110">
    <property type="entry name" value="Ankyrin_rpt"/>
</dbReference>
<dbReference type="Pfam" id="PF12796">
    <property type="entry name" value="Ank_2"/>
    <property type="match status" value="1"/>
</dbReference>
<proteinExistence type="predicted"/>
<evidence type="ECO:0000313" key="5">
    <source>
        <dbReference type="EMBL" id="KAJ2679047.1"/>
    </source>
</evidence>
<dbReference type="OrthoDB" id="19174at2759"/>
<feature type="region of interest" description="Disordered" evidence="4">
    <location>
        <begin position="198"/>
        <end position="234"/>
    </location>
</feature>
<dbReference type="Proteomes" id="UP001151518">
    <property type="component" value="Unassembled WGS sequence"/>
</dbReference>